<dbReference type="InterPro" id="IPR050570">
    <property type="entry name" value="Cell_wall_metabolism_enzyme"/>
</dbReference>
<keyword evidence="2" id="KW-1133">Transmembrane helix</keyword>
<proteinExistence type="predicted"/>
<evidence type="ECO:0000313" key="5">
    <source>
        <dbReference type="Proteomes" id="UP000824265"/>
    </source>
</evidence>
<dbReference type="Proteomes" id="UP000824265">
    <property type="component" value="Unassembled WGS sequence"/>
</dbReference>
<evidence type="ECO:0000256" key="2">
    <source>
        <dbReference type="SAM" id="Phobius"/>
    </source>
</evidence>
<feature type="region of interest" description="Disordered" evidence="1">
    <location>
        <begin position="142"/>
        <end position="163"/>
    </location>
</feature>
<dbReference type="PANTHER" id="PTHR21666">
    <property type="entry name" value="PEPTIDASE-RELATED"/>
    <property type="match status" value="1"/>
</dbReference>
<evidence type="ECO:0000313" key="4">
    <source>
        <dbReference type="EMBL" id="HIW80672.1"/>
    </source>
</evidence>
<evidence type="ECO:0000259" key="3">
    <source>
        <dbReference type="Pfam" id="PF01551"/>
    </source>
</evidence>
<comment type="caution">
    <text evidence="4">The sequence shown here is derived from an EMBL/GenBank/DDBJ whole genome shotgun (WGS) entry which is preliminary data.</text>
</comment>
<dbReference type="AlphaFoldDB" id="A0A9D1R468"/>
<dbReference type="Pfam" id="PF01551">
    <property type="entry name" value="Peptidase_M23"/>
    <property type="match status" value="1"/>
</dbReference>
<dbReference type="EMBL" id="DXGH01000023">
    <property type="protein sequence ID" value="HIW80672.1"/>
    <property type="molecule type" value="Genomic_DNA"/>
</dbReference>
<evidence type="ECO:0000256" key="1">
    <source>
        <dbReference type="SAM" id="MobiDB-lite"/>
    </source>
</evidence>
<reference evidence="4" key="1">
    <citation type="journal article" date="2021" name="PeerJ">
        <title>Extensive microbial diversity within the chicken gut microbiome revealed by metagenomics and culture.</title>
        <authorList>
            <person name="Gilroy R."/>
            <person name="Ravi A."/>
            <person name="Getino M."/>
            <person name="Pursley I."/>
            <person name="Horton D.L."/>
            <person name="Alikhan N.F."/>
            <person name="Baker D."/>
            <person name="Gharbi K."/>
            <person name="Hall N."/>
            <person name="Watson M."/>
            <person name="Adriaenssens E.M."/>
            <person name="Foster-Nyarko E."/>
            <person name="Jarju S."/>
            <person name="Secka A."/>
            <person name="Antonio M."/>
            <person name="Oren A."/>
            <person name="Chaudhuri R.R."/>
            <person name="La Ragione R."/>
            <person name="Hildebrand F."/>
            <person name="Pallen M.J."/>
        </authorList>
    </citation>
    <scope>NUCLEOTIDE SEQUENCE</scope>
    <source>
        <strain evidence="4">CHK195-6426</strain>
    </source>
</reference>
<dbReference type="Gene3D" id="2.70.70.10">
    <property type="entry name" value="Glucose Permease (Domain IIA)"/>
    <property type="match status" value="1"/>
</dbReference>
<organism evidence="4 5">
    <name type="scientific">Candidatus Acetatifactor stercoripullorum</name>
    <dbReference type="NCBI Taxonomy" id="2838414"/>
    <lineage>
        <taxon>Bacteria</taxon>
        <taxon>Bacillati</taxon>
        <taxon>Bacillota</taxon>
        <taxon>Clostridia</taxon>
        <taxon>Lachnospirales</taxon>
        <taxon>Lachnospiraceae</taxon>
        <taxon>Acetatifactor</taxon>
    </lineage>
</organism>
<dbReference type="GO" id="GO:0004222">
    <property type="term" value="F:metalloendopeptidase activity"/>
    <property type="evidence" value="ECO:0007669"/>
    <property type="project" value="TreeGrafter"/>
</dbReference>
<dbReference type="PANTHER" id="PTHR21666:SF270">
    <property type="entry name" value="MUREIN HYDROLASE ACTIVATOR ENVC"/>
    <property type="match status" value="1"/>
</dbReference>
<reference evidence="4" key="2">
    <citation type="submission" date="2021-04" db="EMBL/GenBank/DDBJ databases">
        <authorList>
            <person name="Gilroy R."/>
        </authorList>
    </citation>
    <scope>NUCLEOTIDE SEQUENCE</scope>
    <source>
        <strain evidence="4">CHK195-6426</strain>
    </source>
</reference>
<name>A0A9D1R468_9FIRM</name>
<dbReference type="SUPFAM" id="SSF51261">
    <property type="entry name" value="Duplicated hybrid motif"/>
    <property type="match status" value="1"/>
</dbReference>
<protein>
    <submittedName>
        <fullName evidence="4">M23 family metallopeptidase</fullName>
    </submittedName>
</protein>
<feature type="domain" description="M23ase beta-sheet core" evidence="3">
    <location>
        <begin position="211"/>
        <end position="306"/>
    </location>
</feature>
<feature type="compositionally biased region" description="Acidic residues" evidence="1">
    <location>
        <begin position="142"/>
        <end position="154"/>
    </location>
</feature>
<keyword evidence="2" id="KW-0472">Membrane</keyword>
<keyword evidence="2" id="KW-0812">Transmembrane</keyword>
<feature type="transmembrane region" description="Helical" evidence="2">
    <location>
        <begin position="12"/>
        <end position="34"/>
    </location>
</feature>
<sequence>MKRNRKNSIRKERIIMIASSAFVLTALTLTGIYMKEGNVESKDDGYTIDFTALDEQENITDIAQNNQSTESGHSLQENMEGNGQSALAGEEGLDAQDNILQDDQVLEDDLDYMPMEAGSSLVEIPGLTDGSALTQNEEELLAQESGQEDGETGSEADSAQTDAKESAVILKELSFSESEGLVRPVSGQVLLPYSMDASVYFATLDQYKYNPAVIFSAEEGASVAACAEGRVVNIFENEEIGHAVTLDLGSGYQATYGQLGEIQVTLDSYVNAGDIIATVAAPTKYFSVEGSNLYFELTKDGACVNPESLF</sequence>
<accession>A0A9D1R468</accession>
<dbReference type="InterPro" id="IPR016047">
    <property type="entry name" value="M23ase_b-sheet_dom"/>
</dbReference>
<dbReference type="InterPro" id="IPR011055">
    <property type="entry name" value="Dup_hybrid_motif"/>
</dbReference>
<gene>
    <name evidence="4" type="ORF">H9742_03950</name>
</gene>